<dbReference type="GO" id="GO:0007005">
    <property type="term" value="P:mitochondrion organization"/>
    <property type="evidence" value="ECO:0007669"/>
    <property type="project" value="TreeGrafter"/>
</dbReference>
<feature type="domain" description="Intermembrane lipid transfer protein VPS13-like C-terminal" evidence="1">
    <location>
        <begin position="505"/>
        <end position="568"/>
    </location>
</feature>
<protein>
    <recommendedName>
        <fullName evidence="1">Intermembrane lipid transfer protein VPS13-like C-terminal domain-containing protein</fullName>
    </recommendedName>
</protein>
<accession>A0A8W8ME86</accession>
<sequence length="657" mass="71946">MCVQTLGGAECLRDTAVAVVGPGPPGGRSVPAHMRIDRERLLPGSGCVAVRTVMDGPIRVLQITDVSQGSVAEATRNYQDWVVCEDQGAETEPKQDNNKSYLEICMSLKGGLGVSLVNHTPEELVYISLQNISLEYLSNPNSTTADISVASVQVDNQLFTATRPVVLYVTPTSSTQRDGPDNRSALHVVAQKIPNFKWNAEIYKHLIVNMKKLSIQIEEQLLWKLLQFFGFGSKDHMDEKVTEEEDPRSALVAATSVKTKRYYFGQLKIQSNQINLSMLTASKLSPDLKALKRDMSLPLVKFEDAKVDLDPFVKSNLFETMAFLQKEIGIHYTEELKSQAAKILGSVDFLGNPLGLFNDVTEGISGLINDGNVGGLLKNVTHGVSNSAAKVVGSLSDGLGTLNMDRNYQDRREQLKTSAQSSKGHLLAGVKGFGNGLFGAMTSMFTQPYDGFKEDGIEGFVTGLGKGVIGTVTKPVVGVLDLASGAANAIKDTSSSSSRISPPPVRLPRCCHGAGMLLPAYSKNQAKSQKLLHDLNKKNLDEFFIAVEQLRREDNLTSLITSTQVYFLLGGMPDSSNIILRVPHKDLFQCLVVENNGRYYLEVIRVQTPGSDPQRVPQIRCDKLTVAERVSQQITYARNLYEEQQHTLTTSETEDST</sequence>
<evidence type="ECO:0000313" key="3">
    <source>
        <dbReference type="Proteomes" id="UP000005408"/>
    </source>
</evidence>
<dbReference type="Proteomes" id="UP000005408">
    <property type="component" value="Unassembled WGS sequence"/>
</dbReference>
<reference evidence="2" key="1">
    <citation type="submission" date="2022-08" db="UniProtKB">
        <authorList>
            <consortium name="EnsemblMetazoa"/>
        </authorList>
    </citation>
    <scope>IDENTIFICATION</scope>
    <source>
        <strain evidence="2">05x7-T-G4-1.051#20</strain>
    </source>
</reference>
<dbReference type="GO" id="GO:0045053">
    <property type="term" value="P:protein retention in Golgi apparatus"/>
    <property type="evidence" value="ECO:0007669"/>
    <property type="project" value="TreeGrafter"/>
</dbReference>
<proteinExistence type="predicted"/>
<name>A0A8W8ME86_MAGGI</name>
<organism evidence="2 3">
    <name type="scientific">Magallana gigas</name>
    <name type="common">Pacific oyster</name>
    <name type="synonym">Crassostrea gigas</name>
    <dbReference type="NCBI Taxonomy" id="29159"/>
    <lineage>
        <taxon>Eukaryota</taxon>
        <taxon>Metazoa</taxon>
        <taxon>Spiralia</taxon>
        <taxon>Lophotrochozoa</taxon>
        <taxon>Mollusca</taxon>
        <taxon>Bivalvia</taxon>
        <taxon>Autobranchia</taxon>
        <taxon>Pteriomorphia</taxon>
        <taxon>Ostreida</taxon>
        <taxon>Ostreoidea</taxon>
        <taxon>Ostreidae</taxon>
        <taxon>Magallana</taxon>
    </lineage>
</organism>
<dbReference type="GO" id="GO:0006623">
    <property type="term" value="P:protein targeting to vacuole"/>
    <property type="evidence" value="ECO:0007669"/>
    <property type="project" value="TreeGrafter"/>
</dbReference>
<dbReference type="InterPro" id="IPR026847">
    <property type="entry name" value="VPS13"/>
</dbReference>
<dbReference type="InterPro" id="IPR056748">
    <property type="entry name" value="VPS13-like_C"/>
</dbReference>
<evidence type="ECO:0000313" key="2">
    <source>
        <dbReference type="EnsemblMetazoa" id="G33338.1:cds"/>
    </source>
</evidence>
<keyword evidence="3" id="KW-1185">Reference proteome</keyword>
<dbReference type="PANTHER" id="PTHR16166:SF141">
    <property type="entry name" value="INTERMEMBRANE LIPID TRANSFER PROTEIN VPS13D"/>
    <property type="match status" value="1"/>
</dbReference>
<dbReference type="Pfam" id="PF25037">
    <property type="entry name" value="VPS13_C"/>
    <property type="match status" value="1"/>
</dbReference>
<evidence type="ECO:0000259" key="1">
    <source>
        <dbReference type="Pfam" id="PF25037"/>
    </source>
</evidence>
<dbReference type="PANTHER" id="PTHR16166">
    <property type="entry name" value="VACUOLAR PROTEIN SORTING-ASSOCIATED PROTEIN VPS13"/>
    <property type="match status" value="1"/>
</dbReference>
<dbReference type="AlphaFoldDB" id="A0A8W8ME86"/>
<dbReference type="EnsemblMetazoa" id="G33338.1">
    <property type="protein sequence ID" value="G33338.1:cds"/>
    <property type="gene ID" value="G33338"/>
</dbReference>